<reference evidence="1 2" key="1">
    <citation type="submission" date="2017-11" db="EMBL/GenBank/DDBJ databases">
        <title>De novo assembly and phasing of dikaryotic genomes from two isolates of Puccinia coronata f. sp. avenae, the causal agent of oat crown rust.</title>
        <authorList>
            <person name="Miller M.E."/>
            <person name="Zhang Y."/>
            <person name="Omidvar V."/>
            <person name="Sperschneider J."/>
            <person name="Schwessinger B."/>
            <person name="Raley C."/>
            <person name="Palmer J.M."/>
            <person name="Garnica D."/>
            <person name="Upadhyaya N."/>
            <person name="Rathjen J."/>
            <person name="Taylor J.M."/>
            <person name="Park R.F."/>
            <person name="Dodds P.N."/>
            <person name="Hirsch C.D."/>
            <person name="Kianian S.F."/>
            <person name="Figueroa M."/>
        </authorList>
    </citation>
    <scope>NUCLEOTIDE SEQUENCE [LARGE SCALE GENOMIC DNA]</scope>
    <source>
        <strain evidence="1">12SD80</strain>
    </source>
</reference>
<protein>
    <submittedName>
        <fullName evidence="1">Uncharacterized protein</fullName>
    </submittedName>
</protein>
<evidence type="ECO:0000313" key="1">
    <source>
        <dbReference type="EMBL" id="PLW20112.1"/>
    </source>
</evidence>
<dbReference type="Proteomes" id="UP000235392">
    <property type="component" value="Unassembled WGS sequence"/>
</dbReference>
<sequence length="56" mass="6319">MEAYLRTCHVPSEDHVTHAQLKLHGITHWTFFVKSCEAELLKLGFPLGTSHLLCDG</sequence>
<gene>
    <name evidence="1" type="ORF">PCASD_16625</name>
</gene>
<dbReference type="AlphaFoldDB" id="A0A2N5T3P4"/>
<evidence type="ECO:0000313" key="2">
    <source>
        <dbReference type="Proteomes" id="UP000235392"/>
    </source>
</evidence>
<name>A0A2N5T3P4_9BASI</name>
<comment type="caution">
    <text evidence="1">The sequence shown here is derived from an EMBL/GenBank/DDBJ whole genome shotgun (WGS) entry which is preliminary data.</text>
</comment>
<organism evidence="1 2">
    <name type="scientific">Puccinia coronata f. sp. avenae</name>
    <dbReference type="NCBI Taxonomy" id="200324"/>
    <lineage>
        <taxon>Eukaryota</taxon>
        <taxon>Fungi</taxon>
        <taxon>Dikarya</taxon>
        <taxon>Basidiomycota</taxon>
        <taxon>Pucciniomycotina</taxon>
        <taxon>Pucciniomycetes</taxon>
        <taxon>Pucciniales</taxon>
        <taxon>Pucciniaceae</taxon>
        <taxon>Puccinia</taxon>
    </lineage>
</organism>
<proteinExistence type="predicted"/>
<accession>A0A2N5T3P4</accession>
<dbReference type="EMBL" id="PGCI01000704">
    <property type="protein sequence ID" value="PLW20112.1"/>
    <property type="molecule type" value="Genomic_DNA"/>
</dbReference>